<organism evidence="2 3">
    <name type="scientific">Desulforamulus aeronauticus DSM 10349</name>
    <dbReference type="NCBI Taxonomy" id="1121421"/>
    <lineage>
        <taxon>Bacteria</taxon>
        <taxon>Bacillati</taxon>
        <taxon>Bacillota</taxon>
        <taxon>Clostridia</taxon>
        <taxon>Eubacteriales</taxon>
        <taxon>Peptococcaceae</taxon>
        <taxon>Desulforamulus</taxon>
    </lineage>
</organism>
<dbReference type="GO" id="GO:0052621">
    <property type="term" value="F:diguanylate cyclase activity"/>
    <property type="evidence" value="ECO:0007669"/>
    <property type="project" value="TreeGrafter"/>
</dbReference>
<dbReference type="AlphaFoldDB" id="A0A1M6WMB8"/>
<dbReference type="InterPro" id="IPR050469">
    <property type="entry name" value="Diguanylate_Cyclase"/>
</dbReference>
<dbReference type="Pfam" id="PF00990">
    <property type="entry name" value="GGDEF"/>
    <property type="match status" value="1"/>
</dbReference>
<dbReference type="NCBIfam" id="TIGR00254">
    <property type="entry name" value="GGDEF"/>
    <property type="match status" value="1"/>
</dbReference>
<dbReference type="SUPFAM" id="SSF55073">
    <property type="entry name" value="Nucleotide cyclase"/>
    <property type="match status" value="1"/>
</dbReference>
<evidence type="ECO:0000313" key="3">
    <source>
        <dbReference type="Proteomes" id="UP000183997"/>
    </source>
</evidence>
<dbReference type="SMART" id="SM00267">
    <property type="entry name" value="GGDEF"/>
    <property type="match status" value="1"/>
</dbReference>
<sequence>MSLDHLEIQDVINVMSKFQKLFDIIRVVDPVKKRVVDYKEMTECGQGSICYDFWKTGVQCNNCVSARAMNENDTFIKVECNDGKLFLIIASPIKLGEDNYVVEMLKDITETGAITILKEKGIKETNNIIAELNEKSVTDELTGMYNRRYINERLPADIYTAILNQKKLSVIMLDIDYFKEINDNHGHIVGDTVIKELCKTMESKIRKNYDWVARYGGEEFLIVLMDANQDVAYKISEKIRLALANKPIKHNDLTIWVTVSVGNYTLEPGIKNYHEVLQAVDRNLYQAKKNGRNRTVSSHIE</sequence>
<dbReference type="EMBL" id="FRAR01000032">
    <property type="protein sequence ID" value="SHK94851.1"/>
    <property type="molecule type" value="Genomic_DNA"/>
</dbReference>
<dbReference type="PANTHER" id="PTHR45138:SF9">
    <property type="entry name" value="DIGUANYLATE CYCLASE DGCM-RELATED"/>
    <property type="match status" value="1"/>
</dbReference>
<evidence type="ECO:0000313" key="2">
    <source>
        <dbReference type="EMBL" id="SHK94851.1"/>
    </source>
</evidence>
<dbReference type="Gene3D" id="3.30.70.270">
    <property type="match status" value="1"/>
</dbReference>
<dbReference type="InterPro" id="IPR000160">
    <property type="entry name" value="GGDEF_dom"/>
</dbReference>
<dbReference type="FunFam" id="3.30.70.270:FF:000001">
    <property type="entry name" value="Diguanylate cyclase domain protein"/>
    <property type="match status" value="1"/>
</dbReference>
<reference evidence="3" key="1">
    <citation type="submission" date="2016-11" db="EMBL/GenBank/DDBJ databases">
        <authorList>
            <person name="Varghese N."/>
            <person name="Submissions S."/>
        </authorList>
    </citation>
    <scope>NUCLEOTIDE SEQUENCE [LARGE SCALE GENOMIC DNA]</scope>
    <source>
        <strain evidence="3">DSM 10349</strain>
    </source>
</reference>
<dbReference type="STRING" id="1121421.SAMN02745123_03693"/>
<dbReference type="GO" id="GO:1902201">
    <property type="term" value="P:negative regulation of bacterial-type flagellum-dependent cell motility"/>
    <property type="evidence" value="ECO:0007669"/>
    <property type="project" value="TreeGrafter"/>
</dbReference>
<name>A0A1M6WMB8_9FIRM</name>
<dbReference type="InterPro" id="IPR029787">
    <property type="entry name" value="Nucleotide_cyclase"/>
</dbReference>
<gene>
    <name evidence="2" type="ORF">SAMN02745123_03693</name>
</gene>
<dbReference type="InterPro" id="IPR043128">
    <property type="entry name" value="Rev_trsase/Diguanyl_cyclase"/>
</dbReference>
<proteinExistence type="predicted"/>
<dbReference type="PANTHER" id="PTHR45138">
    <property type="entry name" value="REGULATORY COMPONENTS OF SENSORY TRANSDUCTION SYSTEM"/>
    <property type="match status" value="1"/>
</dbReference>
<protein>
    <submittedName>
        <fullName evidence="2">Diguanylate cyclase (GGDEF) domain-containing protein</fullName>
    </submittedName>
</protein>
<keyword evidence="3" id="KW-1185">Reference proteome</keyword>
<feature type="domain" description="GGDEF" evidence="1">
    <location>
        <begin position="166"/>
        <end position="300"/>
    </location>
</feature>
<dbReference type="GO" id="GO:0043709">
    <property type="term" value="P:cell adhesion involved in single-species biofilm formation"/>
    <property type="evidence" value="ECO:0007669"/>
    <property type="project" value="TreeGrafter"/>
</dbReference>
<dbReference type="Proteomes" id="UP000183997">
    <property type="component" value="Unassembled WGS sequence"/>
</dbReference>
<dbReference type="CDD" id="cd01949">
    <property type="entry name" value="GGDEF"/>
    <property type="match status" value="1"/>
</dbReference>
<accession>A0A1M6WMB8</accession>
<dbReference type="PROSITE" id="PS50887">
    <property type="entry name" value="GGDEF"/>
    <property type="match status" value="1"/>
</dbReference>
<dbReference type="GO" id="GO:0005886">
    <property type="term" value="C:plasma membrane"/>
    <property type="evidence" value="ECO:0007669"/>
    <property type="project" value="TreeGrafter"/>
</dbReference>
<evidence type="ECO:0000259" key="1">
    <source>
        <dbReference type="PROSITE" id="PS50887"/>
    </source>
</evidence>